<proteinExistence type="evidence at transcript level"/>
<feature type="compositionally biased region" description="Polar residues" evidence="3">
    <location>
        <begin position="328"/>
        <end position="343"/>
    </location>
</feature>
<feature type="compositionally biased region" description="Basic residues" evidence="3">
    <location>
        <begin position="316"/>
        <end position="327"/>
    </location>
</feature>
<evidence type="ECO:0000313" key="5">
    <source>
        <dbReference type="EMBL" id="AEO33029.1"/>
    </source>
</evidence>
<feature type="region of interest" description="Disordered" evidence="3">
    <location>
        <begin position="313"/>
        <end position="343"/>
    </location>
</feature>
<dbReference type="Gene3D" id="1.10.20.120">
    <property type="match status" value="1"/>
</dbReference>
<dbReference type="GO" id="GO:0032299">
    <property type="term" value="C:ribonuclease H2 complex"/>
    <property type="evidence" value="ECO:0007669"/>
    <property type="project" value="InterPro"/>
</dbReference>
<feature type="compositionally biased region" description="Polar residues" evidence="3">
    <location>
        <begin position="248"/>
        <end position="262"/>
    </location>
</feature>
<feature type="region of interest" description="Disordered" evidence="3">
    <location>
        <begin position="248"/>
        <end position="289"/>
    </location>
</feature>
<dbReference type="PANTHER" id="PTHR13383:SF11">
    <property type="entry name" value="RIBONUCLEASE H2 SUBUNIT B"/>
    <property type="match status" value="1"/>
</dbReference>
<comment type="subunit">
    <text evidence="2">The RNase H2 complex is a heterotrimer composed of the catalytic subunit RNASEH2A and the non-catalytic subunits RNASEH2B and RNASEH2C.</text>
</comment>
<dbReference type="Pfam" id="PF09468">
    <property type="entry name" value="RNase_H2-Ydr279"/>
    <property type="match status" value="1"/>
</dbReference>
<dbReference type="InterPro" id="IPR019024">
    <property type="entry name" value="RNase_H2_suB_wHTH"/>
</dbReference>
<dbReference type="EMBL" id="JO841412">
    <property type="protein sequence ID" value="AEO33029.1"/>
    <property type="molecule type" value="mRNA"/>
</dbReference>
<feature type="domain" description="Ribonuclease H2 subunit B wHTH" evidence="4">
    <location>
        <begin position="116"/>
        <end position="188"/>
    </location>
</feature>
<evidence type="ECO:0000259" key="4">
    <source>
        <dbReference type="Pfam" id="PF09468"/>
    </source>
</evidence>
<dbReference type="Gene3D" id="2.20.25.530">
    <property type="match status" value="1"/>
</dbReference>
<evidence type="ECO:0000256" key="1">
    <source>
        <dbReference type="ARBA" id="ARBA00009823"/>
    </source>
</evidence>
<comment type="similarity">
    <text evidence="1">Belongs to the RNase H2 subunit B family.</text>
</comment>
<feature type="non-terminal residue" evidence="5">
    <location>
        <position position="1"/>
    </location>
</feature>
<sequence>EISKPPKLHVCLPFLAAGDRLSGCPASLRAKKISEDGTEPRLFILPSELATGRVRRHRLLLLPRPNTDELSMFMGTDSGDYLELVKYQKEHESWTADKIVGKDGSVYIATPMDALFFALALLYKHRDRFLPLRNCVENCVLLEVVSSCGDHMHHVADVKELGEDRAYRYNESKCLAWLTKKVKDVAARLQLIGFPLPAAGFASANGSGGSQPNSEDYMIAAHGIMAKYIPPMVATALKSSLGLGTRPTTTVGKEKQMPSSYQPKKHRSKRVRFEEDGKKAQKISVPKSPKKCKFKRVRFEEDDKKVQKICVPKSPKTPRRMLKRQKQVQKATNTGMKSISSLF</sequence>
<name>G3MHR1_AMBMU</name>
<dbReference type="GO" id="GO:0005654">
    <property type="term" value="C:nucleoplasm"/>
    <property type="evidence" value="ECO:0007669"/>
    <property type="project" value="TreeGrafter"/>
</dbReference>
<evidence type="ECO:0000256" key="2">
    <source>
        <dbReference type="ARBA" id="ARBA00011277"/>
    </source>
</evidence>
<dbReference type="GO" id="GO:0006401">
    <property type="term" value="P:RNA catabolic process"/>
    <property type="evidence" value="ECO:0007669"/>
    <property type="project" value="TreeGrafter"/>
</dbReference>
<dbReference type="PANTHER" id="PTHR13383">
    <property type="entry name" value="RIBONUCLEASE H2 SUBUNIT B"/>
    <property type="match status" value="1"/>
</dbReference>
<dbReference type="InterPro" id="IPR040456">
    <property type="entry name" value="RNase_H2_suB"/>
</dbReference>
<reference evidence="5" key="1">
    <citation type="journal article" date="2011" name="PLoS ONE">
        <title>A deep insight into the sialotranscriptome of the gulf coast tick, Amblyomma maculatum.</title>
        <authorList>
            <person name="Karim S."/>
            <person name="Singh P."/>
            <person name="Ribeiro J.M."/>
        </authorList>
    </citation>
    <scope>NUCLEOTIDE SEQUENCE</scope>
    <source>
        <tissue evidence="5">Salivary gland</tissue>
    </source>
</reference>
<dbReference type="AlphaFoldDB" id="G3MHR1"/>
<protein>
    <recommendedName>
        <fullName evidence="4">Ribonuclease H2 subunit B wHTH domain-containing protein</fullName>
    </recommendedName>
</protein>
<evidence type="ECO:0000256" key="3">
    <source>
        <dbReference type="SAM" id="MobiDB-lite"/>
    </source>
</evidence>
<accession>G3MHR1</accession>
<organism evidence="5">
    <name type="scientific">Amblyomma maculatum</name>
    <name type="common">Gulf Coast tick</name>
    <dbReference type="NCBI Taxonomy" id="34609"/>
    <lineage>
        <taxon>Eukaryota</taxon>
        <taxon>Metazoa</taxon>
        <taxon>Ecdysozoa</taxon>
        <taxon>Arthropoda</taxon>
        <taxon>Chelicerata</taxon>
        <taxon>Arachnida</taxon>
        <taxon>Acari</taxon>
        <taxon>Parasitiformes</taxon>
        <taxon>Ixodida</taxon>
        <taxon>Ixodoidea</taxon>
        <taxon>Ixodidae</taxon>
        <taxon>Amblyomminae</taxon>
        <taxon>Amblyomma</taxon>
    </lineage>
</organism>